<dbReference type="PANTHER" id="PTHR33983">
    <property type="entry name" value="OS07G0185900 PROTEIN"/>
    <property type="match status" value="1"/>
</dbReference>
<dbReference type="EMBL" id="EF677343">
    <property type="protein sequence ID" value="ABR17171.1"/>
    <property type="molecule type" value="mRNA"/>
</dbReference>
<dbReference type="PANTHER" id="PTHR33983:SF1">
    <property type="entry name" value="OS07G0185900 PROTEIN"/>
    <property type="match status" value="1"/>
</dbReference>
<evidence type="ECO:0000313" key="2">
    <source>
        <dbReference type="EMBL" id="ABR17171.1"/>
    </source>
</evidence>
<proteinExistence type="evidence at transcript level"/>
<sequence>MAKYMEMVDAGIRIVTRFQSHCPQTSRMYYHPTSNNNTCNPRNEGEGASSGEAVMATSRALQLPASRADSAFEILCIAV</sequence>
<accession>B8LNE1</accession>
<feature type="region of interest" description="Disordered" evidence="1">
    <location>
        <begin position="33"/>
        <end position="52"/>
    </location>
</feature>
<evidence type="ECO:0000256" key="1">
    <source>
        <dbReference type="SAM" id="MobiDB-lite"/>
    </source>
</evidence>
<protein>
    <submittedName>
        <fullName evidence="2">Uncharacterized protein</fullName>
    </submittedName>
</protein>
<dbReference type="AlphaFoldDB" id="B8LNE1"/>
<reference evidence="2" key="1">
    <citation type="submission" date="2007-06" db="EMBL/GenBank/DDBJ databases">
        <title>Full length cDNA sequences from Sitka Spruce (Picea sitchensis).</title>
        <authorList>
            <person name="Ralph S.G."/>
            <person name="Chun H.E."/>
            <person name="Liao N."/>
            <person name="Ali J."/>
            <person name="Reid K."/>
            <person name="Kolosova N."/>
            <person name="Cooper N."/>
            <person name="Cullis C."/>
            <person name="Jancsik S."/>
            <person name="Moore R."/>
            <person name="Mayo M."/>
            <person name="Wagner S."/>
            <person name="Holt R.A."/>
            <person name="Jones S.J.M."/>
            <person name="Marra M.A."/>
            <person name="Ritland C.E."/>
            <person name="Ritland K."/>
            <person name="Bohlmann J."/>
        </authorList>
    </citation>
    <scope>NUCLEOTIDE SEQUENCE</scope>
    <source>
        <tissue evidence="2">Green portion of the leader tissue</tissue>
    </source>
</reference>
<name>B8LNE1_PICSI</name>
<organism evidence="2">
    <name type="scientific">Picea sitchensis</name>
    <name type="common">Sitka spruce</name>
    <name type="synonym">Pinus sitchensis</name>
    <dbReference type="NCBI Taxonomy" id="3332"/>
    <lineage>
        <taxon>Eukaryota</taxon>
        <taxon>Viridiplantae</taxon>
        <taxon>Streptophyta</taxon>
        <taxon>Embryophyta</taxon>
        <taxon>Tracheophyta</taxon>
        <taxon>Spermatophyta</taxon>
        <taxon>Pinopsida</taxon>
        <taxon>Pinidae</taxon>
        <taxon>Conifers I</taxon>
        <taxon>Pinales</taxon>
        <taxon>Pinaceae</taxon>
        <taxon>Picea</taxon>
    </lineage>
</organism>